<name>A0A2H9TNR2_9FUNG</name>
<evidence type="ECO:0000313" key="2">
    <source>
        <dbReference type="Proteomes" id="UP000240830"/>
    </source>
</evidence>
<dbReference type="InterPro" id="IPR042859">
    <property type="entry name" value="NOL11"/>
</dbReference>
<dbReference type="PANTHER" id="PTHR15633">
    <property type="entry name" value="NUCLEOLAR PROTEIN 11"/>
    <property type="match status" value="1"/>
</dbReference>
<evidence type="ECO:0000313" key="1">
    <source>
        <dbReference type="EMBL" id="PJF19398.1"/>
    </source>
</evidence>
<dbReference type="GO" id="GO:0003723">
    <property type="term" value="F:RNA binding"/>
    <property type="evidence" value="ECO:0007669"/>
    <property type="project" value="TreeGrafter"/>
</dbReference>
<keyword evidence="2" id="KW-1185">Reference proteome</keyword>
<dbReference type="GO" id="GO:0030490">
    <property type="term" value="P:maturation of SSU-rRNA"/>
    <property type="evidence" value="ECO:0007669"/>
    <property type="project" value="InterPro"/>
</dbReference>
<proteinExistence type="predicted"/>
<dbReference type="AlphaFoldDB" id="A0A2H9TNR2"/>
<dbReference type="GO" id="GO:0005730">
    <property type="term" value="C:nucleolus"/>
    <property type="evidence" value="ECO:0007669"/>
    <property type="project" value="TreeGrafter"/>
</dbReference>
<dbReference type="Proteomes" id="UP000240830">
    <property type="component" value="Unassembled WGS sequence"/>
</dbReference>
<organism evidence="1 2">
    <name type="scientific">Paramicrosporidium saccamoebae</name>
    <dbReference type="NCBI Taxonomy" id="1246581"/>
    <lineage>
        <taxon>Eukaryota</taxon>
        <taxon>Fungi</taxon>
        <taxon>Fungi incertae sedis</taxon>
        <taxon>Cryptomycota</taxon>
        <taxon>Cryptomycota incertae sedis</taxon>
        <taxon>Paramicrosporidium</taxon>
    </lineage>
</organism>
<dbReference type="PANTHER" id="PTHR15633:SF2">
    <property type="entry name" value="NUCLEOLAR PROTEIN 11"/>
    <property type="match status" value="1"/>
</dbReference>
<dbReference type="EMBL" id="MTSL01000065">
    <property type="protein sequence ID" value="PJF19398.1"/>
    <property type="molecule type" value="Genomic_DNA"/>
</dbReference>
<sequence length="380" mass="42075">MGRKRGARELAAALESEQASTPAPVKATLNLLNTPGGDIVDDGPITYDGSSEVCLARRLGRSGDDLKNEISGCFAFESEFLKGLSLGDQADALELFEKKTSSALIRQQQVEAQMATASEDLCSLVSECLDLKMLSPRMVSIFLSRIESGKNFFPVPILNRLFIEGYISDVAHPIVLEKILAHQNIYLMFNYMNYVADVREETVARLISYFLEQKTVQAPAFPAFTACESVILSLMAWNFNATVIKFAVKNLDLDSCEIILQTLERALRVYSQVHAEAIAACPGTANPCQFPSRANVVKWIEAIIDSQYPHLMSRSPTIELVNSLGKLVSEECDLTEHLVNIRAALSTVSHVAKRYGKDGNNRVPEPYVYTNYTVEMSNFL</sequence>
<gene>
    <name evidence="1" type="ORF">PSACC_00882</name>
</gene>
<comment type="caution">
    <text evidence="1">The sequence shown here is derived from an EMBL/GenBank/DDBJ whole genome shotgun (WGS) entry which is preliminary data.</text>
</comment>
<reference evidence="1 2" key="1">
    <citation type="submission" date="2016-10" db="EMBL/GenBank/DDBJ databases">
        <title>The genome of Paramicrosporidium saccamoebae is the missing link in understanding Cryptomycota and Microsporidia evolution.</title>
        <authorList>
            <person name="Quandt C.A."/>
            <person name="Beaudet D."/>
            <person name="Corsaro D."/>
            <person name="Michel R."/>
            <person name="Corradi N."/>
            <person name="James T."/>
        </authorList>
    </citation>
    <scope>NUCLEOTIDE SEQUENCE [LARGE SCALE GENOMIC DNA]</scope>
    <source>
        <strain evidence="1 2">KSL3</strain>
    </source>
</reference>
<protein>
    <submittedName>
        <fullName evidence="1">Uncharacterized protein</fullName>
    </submittedName>
</protein>
<accession>A0A2H9TNR2</accession>